<proteinExistence type="predicted"/>
<evidence type="ECO:0008006" key="3">
    <source>
        <dbReference type="Google" id="ProtNLM"/>
    </source>
</evidence>
<reference evidence="1 2" key="1">
    <citation type="submission" date="2016-10" db="EMBL/GenBank/DDBJ databases">
        <title>Comparative genomics of Bacillus thuringiensis reveals a path to pathogens against multiple invertebrate hosts.</title>
        <authorList>
            <person name="Zheng J."/>
            <person name="Gao Q."/>
            <person name="Liu H."/>
            <person name="Peng D."/>
            <person name="Ruan L."/>
            <person name="Sun M."/>
        </authorList>
    </citation>
    <scope>NUCLEOTIDE SEQUENCE [LARGE SCALE GENOMIC DNA]</scope>
    <source>
        <strain evidence="1">BGSC 4AC1</strain>
    </source>
</reference>
<dbReference type="EMBL" id="NFCF01000038">
    <property type="protein sequence ID" value="OTW54193.1"/>
    <property type="molecule type" value="Genomic_DNA"/>
</dbReference>
<dbReference type="RefSeq" id="WP_001182546.1">
    <property type="nucleotide sequence ID" value="NZ_NFCF01000038.1"/>
</dbReference>
<evidence type="ECO:0000313" key="1">
    <source>
        <dbReference type="EMBL" id="OTW54193.1"/>
    </source>
</evidence>
<organism evidence="1 2">
    <name type="scientific">Bacillus thuringiensis serovar mexicanensis</name>
    <dbReference type="NCBI Taxonomy" id="180868"/>
    <lineage>
        <taxon>Bacteria</taxon>
        <taxon>Bacillati</taxon>
        <taxon>Bacillota</taxon>
        <taxon>Bacilli</taxon>
        <taxon>Bacillales</taxon>
        <taxon>Bacillaceae</taxon>
        <taxon>Bacillus</taxon>
        <taxon>Bacillus cereus group</taxon>
    </lineage>
</organism>
<comment type="caution">
    <text evidence="1">The sequence shown here is derived from an EMBL/GenBank/DDBJ whole genome shotgun (WGS) entry which is preliminary data.</text>
</comment>
<name>A0A242WDX0_BACTU</name>
<dbReference type="Proteomes" id="UP000195152">
    <property type="component" value="Unassembled WGS sequence"/>
</dbReference>
<evidence type="ECO:0000313" key="2">
    <source>
        <dbReference type="Proteomes" id="UP000195152"/>
    </source>
</evidence>
<protein>
    <recommendedName>
        <fullName evidence="3">Glycosyltransferase</fullName>
    </recommendedName>
</protein>
<dbReference type="AlphaFoldDB" id="A0A242WDX0"/>
<accession>A0A242WDX0</accession>
<gene>
    <name evidence="1" type="ORF">BK699_04160</name>
</gene>
<sequence length="245" mass="28378">MQPIKQVALTCITHDPTGSLLSTIKELKEKLIHLNYHKKYITISNVTPKEIVKELEECNFHINIVEKSGVGNARRDCLKYVSNYNHDYYHYCDFDRLLTWMKEYPAELNSFIQNIADVDYLIIGRTDRAFQTHPEEWQVTETVSNKIMSLQLGKQVDITAGSCRISKQAADYIIKYSKCRMTDGEWPMIIKEFTDFKIGYIAVDGLKYVNSLNQDNITDPIKAWSTRLELAYTISQSIMNITKTN</sequence>